<name>A0A1C7LR10_GRIFR</name>
<accession>A0A1C7LR10</accession>
<gene>
    <name evidence="1" type="ORF">A0H81_13680</name>
</gene>
<sequence length="141" mass="16716">MRFTKSILHSAPISWPDYIFEQFGCVSDSTDASRFYGPYKRHLWIYFLPETTIRAHLSSKSPCRRTLILRRQRRAVFFVLIKPDNYTESNWAMADNEMRKAFEILWKDCVIPTFYDAVAHLSRPKLHDRPTQLQQNAGEMK</sequence>
<protein>
    <submittedName>
        <fullName evidence="1">Uncharacterized protein</fullName>
    </submittedName>
</protein>
<organism evidence="1 2">
    <name type="scientific">Grifola frondosa</name>
    <name type="common">Maitake</name>
    <name type="synonym">Polyporus frondosus</name>
    <dbReference type="NCBI Taxonomy" id="5627"/>
    <lineage>
        <taxon>Eukaryota</taxon>
        <taxon>Fungi</taxon>
        <taxon>Dikarya</taxon>
        <taxon>Basidiomycota</taxon>
        <taxon>Agaricomycotina</taxon>
        <taxon>Agaricomycetes</taxon>
        <taxon>Polyporales</taxon>
        <taxon>Grifolaceae</taxon>
        <taxon>Grifola</taxon>
    </lineage>
</organism>
<dbReference type="EMBL" id="LUGG01000031">
    <property type="protein sequence ID" value="OBZ66339.1"/>
    <property type="molecule type" value="Genomic_DNA"/>
</dbReference>
<dbReference type="Proteomes" id="UP000092993">
    <property type="component" value="Unassembled WGS sequence"/>
</dbReference>
<keyword evidence="2" id="KW-1185">Reference proteome</keyword>
<dbReference type="AlphaFoldDB" id="A0A1C7LR10"/>
<reference evidence="1 2" key="1">
    <citation type="submission" date="2016-03" db="EMBL/GenBank/DDBJ databases">
        <title>Whole genome sequencing of Grifola frondosa 9006-11.</title>
        <authorList>
            <person name="Min B."/>
            <person name="Park H."/>
            <person name="Kim J.-G."/>
            <person name="Cho H."/>
            <person name="Oh Y.-L."/>
            <person name="Kong W.-S."/>
            <person name="Choi I.-G."/>
        </authorList>
    </citation>
    <scope>NUCLEOTIDE SEQUENCE [LARGE SCALE GENOMIC DNA]</scope>
    <source>
        <strain evidence="1 2">9006-11</strain>
    </source>
</reference>
<proteinExistence type="predicted"/>
<comment type="caution">
    <text evidence="1">The sequence shown here is derived from an EMBL/GenBank/DDBJ whole genome shotgun (WGS) entry which is preliminary data.</text>
</comment>
<evidence type="ECO:0000313" key="1">
    <source>
        <dbReference type="EMBL" id="OBZ66339.1"/>
    </source>
</evidence>
<evidence type="ECO:0000313" key="2">
    <source>
        <dbReference type="Proteomes" id="UP000092993"/>
    </source>
</evidence>